<gene>
    <name evidence="1" type="ORF">CH379_001600</name>
    <name evidence="2" type="ORF">CH379_00395</name>
</gene>
<dbReference type="RefSeq" id="WP_100746850.1">
    <property type="nucleotide sequence ID" value="NZ_NPEF02000001.1"/>
</dbReference>
<evidence type="ECO:0000313" key="2">
    <source>
        <dbReference type="EMBL" id="PJZ94872.1"/>
    </source>
</evidence>
<organism evidence="2">
    <name type="scientific">Leptospira ellisii</name>
    <dbReference type="NCBI Taxonomy" id="2023197"/>
    <lineage>
        <taxon>Bacteria</taxon>
        <taxon>Pseudomonadati</taxon>
        <taxon>Spirochaetota</taxon>
        <taxon>Spirochaetia</taxon>
        <taxon>Leptospirales</taxon>
        <taxon>Leptospiraceae</taxon>
        <taxon>Leptospira</taxon>
    </lineage>
</organism>
<name>A0A2N0BE79_9LEPT</name>
<evidence type="ECO:0000313" key="3">
    <source>
        <dbReference type="Proteomes" id="UP000232122"/>
    </source>
</evidence>
<comment type="caution">
    <text evidence="2">The sequence shown here is derived from an EMBL/GenBank/DDBJ whole genome shotgun (WGS) entry which is preliminary data.</text>
</comment>
<accession>A0A2N0BKX5</accession>
<reference evidence="2" key="1">
    <citation type="submission" date="2017-07" db="EMBL/GenBank/DDBJ databases">
        <title>Leptospira spp. isolated from tropical soils.</title>
        <authorList>
            <person name="Thibeaux R."/>
            <person name="Iraola G."/>
            <person name="Ferres I."/>
            <person name="Bierque E."/>
            <person name="Girault D."/>
            <person name="Soupe-Gilbert M.-E."/>
            <person name="Picardeau M."/>
            <person name="Goarant C."/>
        </authorList>
    </citation>
    <scope>NUCLEOTIDE SEQUENCE [LARGE SCALE GENOMIC DNA]</scope>
    <source>
        <strain evidence="2">ATI7-C-A5</strain>
    </source>
</reference>
<reference evidence="1" key="3">
    <citation type="submission" date="2023-10" db="EMBL/GenBank/DDBJ databases">
        <authorList>
            <person name="Picardeau M."/>
            <person name="Thibeaux R."/>
        </authorList>
    </citation>
    <scope>NUCLEOTIDE SEQUENCE</scope>
    <source>
        <strain evidence="1">ATI7-C-A5</strain>
    </source>
</reference>
<dbReference type="AlphaFoldDB" id="A0A2N0BE79"/>
<dbReference type="EMBL" id="NPEF02000001">
    <property type="protein sequence ID" value="MDV6234324.1"/>
    <property type="molecule type" value="Genomic_DNA"/>
</dbReference>
<dbReference type="Proteomes" id="UP000232122">
    <property type="component" value="Unassembled WGS sequence"/>
</dbReference>
<sequence length="174" mass="20710">MKRKPNILWIVCVFFVFGCAAFVNDPEIREKSGTLPPRGKFRIEFTGFKYYKNEMQFLRVELWKKGYEEDPRSDSVLEIVLEESEPEYTYPRLHRLNFFLTLFTLGILPYHINSDHRVVYRFLNKTGIEYETTHGLSLDQWRGILTIPIMPSFWPSSSFEKSLSRSLDLLEKRE</sequence>
<reference evidence="1 3" key="2">
    <citation type="journal article" date="2018" name="Microb. Genom.">
        <title>Deciphering the unexplored Leptospira diversity from soils uncovers genomic evolution to virulence.</title>
        <authorList>
            <person name="Thibeaux R."/>
            <person name="Iraola G."/>
            <person name="Ferres I."/>
            <person name="Bierque E."/>
            <person name="Girault D."/>
            <person name="Soupe-Gilbert M.E."/>
            <person name="Picardeau M."/>
            <person name="Goarant C."/>
        </authorList>
    </citation>
    <scope>NUCLEOTIDE SEQUENCE [LARGE SCALE GENOMIC DNA]</scope>
    <source>
        <strain evidence="1 3">ATI7-C-A5</strain>
    </source>
</reference>
<protein>
    <recommendedName>
        <fullName evidence="4">Lipoprotein</fullName>
    </recommendedName>
</protein>
<evidence type="ECO:0000313" key="1">
    <source>
        <dbReference type="EMBL" id="MDV6234324.1"/>
    </source>
</evidence>
<accession>A0A2N0BE79</accession>
<evidence type="ECO:0008006" key="4">
    <source>
        <dbReference type="Google" id="ProtNLM"/>
    </source>
</evidence>
<proteinExistence type="predicted"/>
<dbReference type="PROSITE" id="PS51257">
    <property type="entry name" value="PROKAR_LIPOPROTEIN"/>
    <property type="match status" value="1"/>
</dbReference>
<dbReference type="EMBL" id="NPEF01000002">
    <property type="protein sequence ID" value="PJZ94872.1"/>
    <property type="molecule type" value="Genomic_DNA"/>
</dbReference>
<dbReference type="OrthoDB" id="341935at2"/>
<keyword evidence="3" id="KW-1185">Reference proteome</keyword>